<evidence type="ECO:0000256" key="1">
    <source>
        <dbReference type="SAM" id="SignalP"/>
    </source>
</evidence>
<sequence length="152" mass="17471">MANFFYFLLRLIVILLLSSTSYSDVEVVTIDVHATKDLMNSGNHRYLDVRTEEEFKNGHVDVKNIVNIPYMFETPQGRVKNPKFMEQVLSTFKKDDNLIVGCQKGIRSVYATIDLLKSEFKQVYNMGSGYLAWIDNNLAVKIPEPEARSEEL</sequence>
<dbReference type="OrthoDB" id="566238at2759"/>
<protein>
    <recommendedName>
        <fullName evidence="2">Rhodanese domain-containing protein</fullName>
    </recommendedName>
</protein>
<proteinExistence type="predicted"/>
<dbReference type="STRING" id="79200.A0A161ZYE2"/>
<reference evidence="3" key="1">
    <citation type="journal article" date="2016" name="Nat. Genet.">
        <title>A high-quality carrot genome assembly provides new insights into carotenoid accumulation and asterid genome evolution.</title>
        <authorList>
            <person name="Iorizzo M."/>
            <person name="Ellison S."/>
            <person name="Senalik D."/>
            <person name="Zeng P."/>
            <person name="Satapoomin P."/>
            <person name="Huang J."/>
            <person name="Bowman M."/>
            <person name="Iovene M."/>
            <person name="Sanseverino W."/>
            <person name="Cavagnaro P."/>
            <person name="Yildiz M."/>
            <person name="Macko-Podgorni A."/>
            <person name="Moranska E."/>
            <person name="Grzebelus E."/>
            <person name="Grzebelus D."/>
            <person name="Ashrafi H."/>
            <person name="Zheng Z."/>
            <person name="Cheng S."/>
            <person name="Spooner D."/>
            <person name="Van Deynze A."/>
            <person name="Simon P."/>
        </authorList>
    </citation>
    <scope>NUCLEOTIDE SEQUENCE [LARGE SCALE GENOMIC DNA]</scope>
    <source>
        <tissue evidence="3">Leaf</tissue>
    </source>
</reference>
<dbReference type="KEGG" id="dcr:108222524"/>
<dbReference type="GO" id="GO:0003824">
    <property type="term" value="F:catalytic activity"/>
    <property type="evidence" value="ECO:0007669"/>
    <property type="project" value="InterPro"/>
</dbReference>
<name>A0A161ZYE2_DAUCS</name>
<dbReference type="SUPFAM" id="SSF52821">
    <property type="entry name" value="Rhodanese/Cell cycle control phosphatase"/>
    <property type="match status" value="1"/>
</dbReference>
<dbReference type="Gramene" id="KZM93352">
    <property type="protein sequence ID" value="KZM93352"/>
    <property type="gene ID" value="DCAR_016597"/>
</dbReference>
<comment type="caution">
    <text evidence="3">The sequence shown here is derived from an EMBL/GenBank/DDBJ whole genome shotgun (WGS) entry which is preliminary data.</text>
</comment>
<dbReference type="PANTHER" id="PTHR44542:SF12">
    <property type="entry name" value="THIOSULFATE SULFURTRANSFERASE 18"/>
    <property type="match status" value="1"/>
</dbReference>
<feature type="signal peptide" evidence="1">
    <location>
        <begin position="1"/>
        <end position="23"/>
    </location>
</feature>
<gene>
    <name evidence="3" type="ORF">DCAR_016597</name>
</gene>
<dbReference type="Gene3D" id="3.40.250.10">
    <property type="entry name" value="Rhodanese-like domain"/>
    <property type="match status" value="1"/>
</dbReference>
<dbReference type="EMBL" id="LNRQ01000005">
    <property type="protein sequence ID" value="KZM93352.1"/>
    <property type="molecule type" value="Genomic_DNA"/>
</dbReference>
<keyword evidence="1" id="KW-0732">Signal</keyword>
<dbReference type="CDD" id="cd00158">
    <property type="entry name" value="RHOD"/>
    <property type="match status" value="1"/>
</dbReference>
<dbReference type="InterPro" id="IPR001763">
    <property type="entry name" value="Rhodanese-like_dom"/>
</dbReference>
<feature type="chain" id="PRO_5007830795" description="Rhodanese domain-containing protein" evidence="1">
    <location>
        <begin position="24"/>
        <end position="152"/>
    </location>
</feature>
<dbReference type="PANTHER" id="PTHR44542">
    <property type="entry name" value="THIOSULFATE SULFURTRANSFERASE 18"/>
    <property type="match status" value="1"/>
</dbReference>
<dbReference type="OMA" id="CKKEDRI"/>
<evidence type="ECO:0000313" key="3">
    <source>
        <dbReference type="EMBL" id="KZM93352.1"/>
    </source>
</evidence>
<organism evidence="3">
    <name type="scientific">Daucus carota subsp. sativus</name>
    <name type="common">Carrot</name>
    <dbReference type="NCBI Taxonomy" id="79200"/>
    <lineage>
        <taxon>Eukaryota</taxon>
        <taxon>Viridiplantae</taxon>
        <taxon>Streptophyta</taxon>
        <taxon>Embryophyta</taxon>
        <taxon>Tracheophyta</taxon>
        <taxon>Spermatophyta</taxon>
        <taxon>Magnoliopsida</taxon>
        <taxon>eudicotyledons</taxon>
        <taxon>Gunneridae</taxon>
        <taxon>Pentapetalae</taxon>
        <taxon>asterids</taxon>
        <taxon>campanulids</taxon>
        <taxon>Apiales</taxon>
        <taxon>Apiaceae</taxon>
        <taxon>Apioideae</taxon>
        <taxon>Scandiceae</taxon>
        <taxon>Daucinae</taxon>
        <taxon>Daucus</taxon>
        <taxon>Daucus sect. Daucus</taxon>
    </lineage>
</organism>
<accession>A0A161ZYE2</accession>
<dbReference type="SMART" id="SM00450">
    <property type="entry name" value="RHOD"/>
    <property type="match status" value="1"/>
</dbReference>
<feature type="domain" description="Rhodanese" evidence="2">
    <location>
        <begin position="40"/>
        <end position="142"/>
    </location>
</feature>
<dbReference type="PROSITE" id="PS50206">
    <property type="entry name" value="RHODANESE_3"/>
    <property type="match status" value="1"/>
</dbReference>
<dbReference type="InterPro" id="IPR036873">
    <property type="entry name" value="Rhodanese-like_dom_sf"/>
</dbReference>
<dbReference type="InterPro" id="IPR044684">
    <property type="entry name" value="STR17/STR18/HARC1-like"/>
</dbReference>
<evidence type="ECO:0000259" key="2">
    <source>
        <dbReference type="PROSITE" id="PS50206"/>
    </source>
</evidence>
<dbReference type="AlphaFoldDB" id="A0A161ZYE2"/>
<dbReference type="Pfam" id="PF00581">
    <property type="entry name" value="Rhodanese"/>
    <property type="match status" value="1"/>
</dbReference>